<accession>A0AA87ZF72</accession>
<keyword evidence="3" id="KW-1185">Reference proteome</keyword>
<comment type="caution">
    <text evidence="2">The sequence shown here is derived from an EMBL/GenBank/DDBJ whole genome shotgun (WGS) entry which is preliminary data.</text>
</comment>
<dbReference type="EMBL" id="BTGU01002240">
    <property type="protein sequence ID" value="GMN35819.1"/>
    <property type="molecule type" value="Genomic_DNA"/>
</dbReference>
<name>A0AA87ZF72_FICCA</name>
<evidence type="ECO:0000313" key="2">
    <source>
        <dbReference type="EMBL" id="GMN35819.1"/>
    </source>
</evidence>
<feature type="compositionally biased region" description="Gly residues" evidence="1">
    <location>
        <begin position="60"/>
        <end position="75"/>
    </location>
</feature>
<dbReference type="Proteomes" id="UP001187192">
    <property type="component" value="Unassembled WGS sequence"/>
</dbReference>
<reference evidence="2" key="1">
    <citation type="submission" date="2023-07" db="EMBL/GenBank/DDBJ databases">
        <title>draft genome sequence of fig (Ficus carica).</title>
        <authorList>
            <person name="Takahashi T."/>
            <person name="Nishimura K."/>
        </authorList>
    </citation>
    <scope>NUCLEOTIDE SEQUENCE</scope>
</reference>
<gene>
    <name evidence="2" type="ORF">TIFTF001_042293</name>
</gene>
<organism evidence="2 3">
    <name type="scientific">Ficus carica</name>
    <name type="common">Common fig</name>
    <dbReference type="NCBI Taxonomy" id="3494"/>
    <lineage>
        <taxon>Eukaryota</taxon>
        <taxon>Viridiplantae</taxon>
        <taxon>Streptophyta</taxon>
        <taxon>Embryophyta</taxon>
        <taxon>Tracheophyta</taxon>
        <taxon>Spermatophyta</taxon>
        <taxon>Magnoliopsida</taxon>
        <taxon>eudicotyledons</taxon>
        <taxon>Gunneridae</taxon>
        <taxon>Pentapetalae</taxon>
        <taxon>rosids</taxon>
        <taxon>fabids</taxon>
        <taxon>Rosales</taxon>
        <taxon>Moraceae</taxon>
        <taxon>Ficeae</taxon>
        <taxon>Ficus</taxon>
    </lineage>
</organism>
<evidence type="ECO:0000256" key="1">
    <source>
        <dbReference type="SAM" id="MobiDB-lite"/>
    </source>
</evidence>
<feature type="region of interest" description="Disordered" evidence="1">
    <location>
        <begin position="1"/>
        <end position="96"/>
    </location>
</feature>
<dbReference type="AlphaFoldDB" id="A0AA87ZF72"/>
<protein>
    <submittedName>
        <fullName evidence="2">Uncharacterized protein</fullName>
    </submittedName>
</protein>
<feature type="compositionally biased region" description="Basic and acidic residues" evidence="1">
    <location>
        <begin position="44"/>
        <end position="58"/>
    </location>
</feature>
<evidence type="ECO:0000313" key="3">
    <source>
        <dbReference type="Proteomes" id="UP001187192"/>
    </source>
</evidence>
<sequence>MGGRRAAGGGGGWGETGGGGPGVGGAPGKLGGRGAVWGPAGEGCGREEKREKGEEKEMGVAGGRPGLGPVVGGPKVGRWRPSPATEKTLDGKGNVR</sequence>
<proteinExistence type="predicted"/>
<feature type="compositionally biased region" description="Gly residues" evidence="1">
    <location>
        <begin position="1"/>
        <end position="43"/>
    </location>
</feature>